<evidence type="ECO:0000313" key="1">
    <source>
        <dbReference type="EMBL" id="RYQ86860.1"/>
    </source>
</evidence>
<dbReference type="Proteomes" id="UP000289738">
    <property type="component" value="Chromosome B10"/>
</dbReference>
<dbReference type="EMBL" id="SDMP01000020">
    <property type="protein sequence ID" value="RYQ86860.1"/>
    <property type="molecule type" value="Genomic_DNA"/>
</dbReference>
<evidence type="ECO:0000313" key="2">
    <source>
        <dbReference type="Proteomes" id="UP000289738"/>
    </source>
</evidence>
<protein>
    <submittedName>
        <fullName evidence="1">Uncharacterized protein</fullName>
    </submittedName>
</protein>
<sequence>MSWTTHSLNLCDWYIHLLCTSPTKSIHFHVFDNITSNPDTSTTFSRPSSTTTPRDTFLHSPINTECFIPSFPEPKLADSFDLASKLSV</sequence>
<keyword evidence="2" id="KW-1185">Reference proteome</keyword>
<organism evidence="1 2">
    <name type="scientific">Arachis hypogaea</name>
    <name type="common">Peanut</name>
    <dbReference type="NCBI Taxonomy" id="3818"/>
    <lineage>
        <taxon>Eukaryota</taxon>
        <taxon>Viridiplantae</taxon>
        <taxon>Streptophyta</taxon>
        <taxon>Embryophyta</taxon>
        <taxon>Tracheophyta</taxon>
        <taxon>Spermatophyta</taxon>
        <taxon>Magnoliopsida</taxon>
        <taxon>eudicotyledons</taxon>
        <taxon>Gunneridae</taxon>
        <taxon>Pentapetalae</taxon>
        <taxon>rosids</taxon>
        <taxon>fabids</taxon>
        <taxon>Fabales</taxon>
        <taxon>Fabaceae</taxon>
        <taxon>Papilionoideae</taxon>
        <taxon>50 kb inversion clade</taxon>
        <taxon>dalbergioids sensu lato</taxon>
        <taxon>Dalbergieae</taxon>
        <taxon>Pterocarpus clade</taxon>
        <taxon>Arachis</taxon>
    </lineage>
</organism>
<dbReference type="AlphaFoldDB" id="A0A444XAZ6"/>
<reference evidence="1 2" key="1">
    <citation type="submission" date="2019-01" db="EMBL/GenBank/DDBJ databases">
        <title>Sequencing of cultivated peanut Arachis hypogaea provides insights into genome evolution and oil improvement.</title>
        <authorList>
            <person name="Chen X."/>
        </authorList>
    </citation>
    <scope>NUCLEOTIDE SEQUENCE [LARGE SCALE GENOMIC DNA]</scope>
    <source>
        <strain evidence="2">cv. Fuhuasheng</strain>
        <tissue evidence="1">Leaves</tissue>
    </source>
</reference>
<gene>
    <name evidence="1" type="ORF">Ahy_B10g106474</name>
</gene>
<name>A0A444XAZ6_ARAHY</name>
<proteinExistence type="predicted"/>
<comment type="caution">
    <text evidence="1">The sequence shown here is derived from an EMBL/GenBank/DDBJ whole genome shotgun (WGS) entry which is preliminary data.</text>
</comment>
<accession>A0A444XAZ6</accession>